<dbReference type="Gramene" id="OB03G31250.1">
    <property type="protein sequence ID" value="OB03G31250.1"/>
    <property type="gene ID" value="OB03G31250"/>
</dbReference>
<evidence type="ECO:0000256" key="5">
    <source>
        <dbReference type="SAM" id="MobiDB-lite"/>
    </source>
</evidence>
<sequence length="233" mass="24175">MMDLTAQISYVSLPLIPRVHSSRPASKTLAAATPSIALLPPPPYRPAAAATRSSVALPPRSRTLSACLPPVLHPQPQPLPLLFALSTLAASCTPSRPAALLVTLVLALSLNIAVRYLLRWNRRAGNEASPSAAAEDLEKPPVTEAKPKSPPPVLLYSAADTKLVCATECAIYLAEFVDGDPVRDMPVCGHGFHARCTERCLAGGCRSSCPTCRAPAATPAGGAVASESDAAAS</sequence>
<evidence type="ECO:0000256" key="4">
    <source>
        <dbReference type="PROSITE-ProRule" id="PRU00175"/>
    </source>
</evidence>
<organism evidence="7">
    <name type="scientific">Oryza brachyantha</name>
    <name type="common">malo sina</name>
    <dbReference type="NCBI Taxonomy" id="4533"/>
    <lineage>
        <taxon>Eukaryota</taxon>
        <taxon>Viridiplantae</taxon>
        <taxon>Streptophyta</taxon>
        <taxon>Embryophyta</taxon>
        <taxon>Tracheophyta</taxon>
        <taxon>Spermatophyta</taxon>
        <taxon>Magnoliopsida</taxon>
        <taxon>Liliopsida</taxon>
        <taxon>Poales</taxon>
        <taxon>Poaceae</taxon>
        <taxon>BOP clade</taxon>
        <taxon>Oryzoideae</taxon>
        <taxon>Oryzeae</taxon>
        <taxon>Oryzinae</taxon>
        <taxon>Oryza</taxon>
    </lineage>
</organism>
<feature type="region of interest" description="Disordered" evidence="5">
    <location>
        <begin position="128"/>
        <end position="150"/>
    </location>
</feature>
<keyword evidence="8" id="KW-1185">Reference proteome</keyword>
<evidence type="ECO:0000313" key="7">
    <source>
        <dbReference type="EnsemblPlants" id="OB03G31250.1"/>
    </source>
</evidence>
<dbReference type="PROSITE" id="PS50089">
    <property type="entry name" value="ZF_RING_2"/>
    <property type="match status" value="1"/>
</dbReference>
<keyword evidence="3" id="KW-0862">Zinc</keyword>
<dbReference type="InterPro" id="IPR001841">
    <property type="entry name" value="Znf_RING"/>
</dbReference>
<dbReference type="InterPro" id="IPR013083">
    <property type="entry name" value="Znf_RING/FYVE/PHD"/>
</dbReference>
<feature type="compositionally biased region" description="Basic and acidic residues" evidence="5">
    <location>
        <begin position="136"/>
        <end position="147"/>
    </location>
</feature>
<protein>
    <recommendedName>
        <fullName evidence="6">RING-type domain-containing protein</fullName>
    </recommendedName>
</protein>
<dbReference type="InterPro" id="IPR052788">
    <property type="entry name" value="RING-type_E3_ligase_ATL"/>
</dbReference>
<dbReference type="SUPFAM" id="SSF57850">
    <property type="entry name" value="RING/U-box"/>
    <property type="match status" value="1"/>
</dbReference>
<dbReference type="PANTHER" id="PTHR45798:SF88">
    <property type="entry name" value="RING-H2 FINGER PROTEIN ATL61-RELATED"/>
    <property type="match status" value="1"/>
</dbReference>
<keyword evidence="1" id="KW-0479">Metal-binding</keyword>
<evidence type="ECO:0000256" key="1">
    <source>
        <dbReference type="ARBA" id="ARBA00022723"/>
    </source>
</evidence>
<evidence type="ECO:0000313" key="8">
    <source>
        <dbReference type="Proteomes" id="UP000006038"/>
    </source>
</evidence>
<feature type="domain" description="RING-type" evidence="6">
    <location>
        <begin position="169"/>
        <end position="213"/>
    </location>
</feature>
<dbReference type="PANTHER" id="PTHR45798">
    <property type="entry name" value="RING-H2 FINGER PROTEIN ATL61-RELATED-RELATED"/>
    <property type="match status" value="1"/>
</dbReference>
<name>J3LPZ9_ORYBR</name>
<reference evidence="7" key="2">
    <citation type="submission" date="2013-04" db="UniProtKB">
        <authorList>
            <consortium name="EnsemblPlants"/>
        </authorList>
    </citation>
    <scope>IDENTIFICATION</scope>
</reference>
<evidence type="ECO:0000259" key="6">
    <source>
        <dbReference type="PROSITE" id="PS50089"/>
    </source>
</evidence>
<proteinExistence type="predicted"/>
<keyword evidence="2 4" id="KW-0863">Zinc-finger</keyword>
<accession>J3LPZ9</accession>
<dbReference type="Pfam" id="PF13639">
    <property type="entry name" value="zf-RING_2"/>
    <property type="match status" value="1"/>
</dbReference>
<evidence type="ECO:0000256" key="3">
    <source>
        <dbReference type="ARBA" id="ARBA00022833"/>
    </source>
</evidence>
<dbReference type="eggNOG" id="KOG0800">
    <property type="taxonomic scope" value="Eukaryota"/>
</dbReference>
<dbReference type="GO" id="GO:0008270">
    <property type="term" value="F:zinc ion binding"/>
    <property type="evidence" value="ECO:0007669"/>
    <property type="project" value="UniProtKB-KW"/>
</dbReference>
<evidence type="ECO:0000256" key="2">
    <source>
        <dbReference type="ARBA" id="ARBA00022771"/>
    </source>
</evidence>
<dbReference type="HOGENOM" id="CLU_1191481_0_0_1"/>
<dbReference type="Proteomes" id="UP000006038">
    <property type="component" value="Chromosome 3"/>
</dbReference>
<dbReference type="Gene3D" id="3.30.40.10">
    <property type="entry name" value="Zinc/RING finger domain, C3HC4 (zinc finger)"/>
    <property type="match status" value="1"/>
</dbReference>
<dbReference type="EnsemblPlants" id="OB03G31250.1">
    <property type="protein sequence ID" value="OB03G31250.1"/>
    <property type="gene ID" value="OB03G31250"/>
</dbReference>
<dbReference type="AlphaFoldDB" id="J3LPZ9"/>
<reference evidence="7" key="1">
    <citation type="journal article" date="2013" name="Nat. Commun.">
        <title>Whole-genome sequencing of Oryza brachyantha reveals mechanisms underlying Oryza genome evolution.</title>
        <authorList>
            <person name="Chen J."/>
            <person name="Huang Q."/>
            <person name="Gao D."/>
            <person name="Wang J."/>
            <person name="Lang Y."/>
            <person name="Liu T."/>
            <person name="Li B."/>
            <person name="Bai Z."/>
            <person name="Luis Goicoechea J."/>
            <person name="Liang C."/>
            <person name="Chen C."/>
            <person name="Zhang W."/>
            <person name="Sun S."/>
            <person name="Liao Y."/>
            <person name="Zhang X."/>
            <person name="Yang L."/>
            <person name="Song C."/>
            <person name="Wang M."/>
            <person name="Shi J."/>
            <person name="Liu G."/>
            <person name="Liu J."/>
            <person name="Zhou H."/>
            <person name="Zhou W."/>
            <person name="Yu Q."/>
            <person name="An N."/>
            <person name="Chen Y."/>
            <person name="Cai Q."/>
            <person name="Wang B."/>
            <person name="Liu B."/>
            <person name="Min J."/>
            <person name="Huang Y."/>
            <person name="Wu H."/>
            <person name="Li Z."/>
            <person name="Zhang Y."/>
            <person name="Yin Y."/>
            <person name="Song W."/>
            <person name="Jiang J."/>
            <person name="Jackson S.A."/>
            <person name="Wing R.A."/>
            <person name="Wang J."/>
            <person name="Chen M."/>
        </authorList>
    </citation>
    <scope>NUCLEOTIDE SEQUENCE [LARGE SCALE GENOMIC DNA]</scope>
    <source>
        <strain evidence="7">cv. IRGC 101232</strain>
    </source>
</reference>